<evidence type="ECO:0000313" key="3">
    <source>
        <dbReference type="Proteomes" id="UP001066276"/>
    </source>
</evidence>
<evidence type="ECO:0000313" key="2">
    <source>
        <dbReference type="EMBL" id="KAJ1163953.1"/>
    </source>
</evidence>
<evidence type="ECO:0000256" key="1">
    <source>
        <dbReference type="SAM" id="MobiDB-lite"/>
    </source>
</evidence>
<feature type="region of interest" description="Disordered" evidence="1">
    <location>
        <begin position="62"/>
        <end position="85"/>
    </location>
</feature>
<gene>
    <name evidence="2" type="ORF">NDU88_004400</name>
</gene>
<reference evidence="2" key="1">
    <citation type="journal article" date="2022" name="bioRxiv">
        <title>Sequencing and chromosome-scale assembly of the giantPleurodeles waltlgenome.</title>
        <authorList>
            <person name="Brown T."/>
            <person name="Elewa A."/>
            <person name="Iarovenko S."/>
            <person name="Subramanian E."/>
            <person name="Araus A.J."/>
            <person name="Petzold A."/>
            <person name="Susuki M."/>
            <person name="Suzuki K.-i.T."/>
            <person name="Hayashi T."/>
            <person name="Toyoda A."/>
            <person name="Oliveira C."/>
            <person name="Osipova E."/>
            <person name="Leigh N.D."/>
            <person name="Simon A."/>
            <person name="Yun M.H."/>
        </authorList>
    </citation>
    <scope>NUCLEOTIDE SEQUENCE</scope>
    <source>
        <strain evidence="2">20211129_DDA</strain>
        <tissue evidence="2">Liver</tissue>
    </source>
</reference>
<sequence>MQWALRRFPALSFESSLRCRDRFDTQGRCREILGVDPEFPEDIKALITTLAVKAAYRRAEDRQPTAAAAEFRHSYYDPQHGIRQN</sequence>
<proteinExistence type="predicted"/>
<dbReference type="Proteomes" id="UP001066276">
    <property type="component" value="Chromosome 4_2"/>
</dbReference>
<dbReference type="EMBL" id="JANPWB010000008">
    <property type="protein sequence ID" value="KAJ1163953.1"/>
    <property type="molecule type" value="Genomic_DNA"/>
</dbReference>
<accession>A0AAV7SIR7</accession>
<organism evidence="2 3">
    <name type="scientific">Pleurodeles waltl</name>
    <name type="common">Iberian ribbed newt</name>
    <dbReference type="NCBI Taxonomy" id="8319"/>
    <lineage>
        <taxon>Eukaryota</taxon>
        <taxon>Metazoa</taxon>
        <taxon>Chordata</taxon>
        <taxon>Craniata</taxon>
        <taxon>Vertebrata</taxon>
        <taxon>Euteleostomi</taxon>
        <taxon>Amphibia</taxon>
        <taxon>Batrachia</taxon>
        <taxon>Caudata</taxon>
        <taxon>Salamandroidea</taxon>
        <taxon>Salamandridae</taxon>
        <taxon>Pleurodelinae</taxon>
        <taxon>Pleurodeles</taxon>
    </lineage>
</organism>
<dbReference type="AlphaFoldDB" id="A0AAV7SIR7"/>
<comment type="caution">
    <text evidence="2">The sequence shown here is derived from an EMBL/GenBank/DDBJ whole genome shotgun (WGS) entry which is preliminary data.</text>
</comment>
<protein>
    <submittedName>
        <fullName evidence="2">Uncharacterized protein</fullName>
    </submittedName>
</protein>
<keyword evidence="3" id="KW-1185">Reference proteome</keyword>
<name>A0AAV7SIR7_PLEWA</name>